<keyword evidence="2" id="KW-0472">Membrane</keyword>
<name>A0A4C2A2T2_EUMVA</name>
<reference evidence="3 4" key="1">
    <citation type="journal article" date="2019" name="Commun. Biol.">
        <title>The bagworm genome reveals a unique fibroin gene that provides high tensile strength.</title>
        <authorList>
            <person name="Kono N."/>
            <person name="Nakamura H."/>
            <person name="Ohtoshi R."/>
            <person name="Tomita M."/>
            <person name="Numata K."/>
            <person name="Arakawa K."/>
        </authorList>
    </citation>
    <scope>NUCLEOTIDE SEQUENCE [LARGE SCALE GENOMIC DNA]</scope>
</reference>
<keyword evidence="2" id="KW-1133">Transmembrane helix</keyword>
<feature type="transmembrane region" description="Helical" evidence="2">
    <location>
        <begin position="81"/>
        <end position="100"/>
    </location>
</feature>
<sequence>MIFSQRGPEVERNVPARRARAVGEGPGTSPQPYCVLTGPANGDAAAAAAPCTGRLRCSIIDYGPTISRTFTITMMDSYLRIMYLSCGVVAGFKIVVPFTMKFSKE</sequence>
<evidence type="ECO:0000313" key="3">
    <source>
        <dbReference type="EMBL" id="GBP94358.1"/>
    </source>
</evidence>
<comment type="caution">
    <text evidence="3">The sequence shown here is derived from an EMBL/GenBank/DDBJ whole genome shotgun (WGS) entry which is preliminary data.</text>
</comment>
<gene>
    <name evidence="3" type="ORF">EVAR_91638_1</name>
</gene>
<evidence type="ECO:0000256" key="1">
    <source>
        <dbReference type="SAM" id="MobiDB-lite"/>
    </source>
</evidence>
<feature type="region of interest" description="Disordered" evidence="1">
    <location>
        <begin position="1"/>
        <end position="28"/>
    </location>
</feature>
<dbReference type="AlphaFoldDB" id="A0A4C2A2T2"/>
<protein>
    <submittedName>
        <fullName evidence="3">Uncharacterized protein</fullName>
    </submittedName>
</protein>
<dbReference type="EMBL" id="BGZK01002494">
    <property type="protein sequence ID" value="GBP94358.1"/>
    <property type="molecule type" value="Genomic_DNA"/>
</dbReference>
<accession>A0A4C2A2T2</accession>
<evidence type="ECO:0000256" key="2">
    <source>
        <dbReference type="SAM" id="Phobius"/>
    </source>
</evidence>
<dbReference type="Proteomes" id="UP000299102">
    <property type="component" value="Unassembled WGS sequence"/>
</dbReference>
<evidence type="ECO:0000313" key="4">
    <source>
        <dbReference type="Proteomes" id="UP000299102"/>
    </source>
</evidence>
<keyword evidence="2" id="KW-0812">Transmembrane</keyword>
<proteinExistence type="predicted"/>
<keyword evidence="4" id="KW-1185">Reference proteome</keyword>
<organism evidence="3 4">
    <name type="scientific">Eumeta variegata</name>
    <name type="common">Bagworm moth</name>
    <name type="synonym">Eumeta japonica</name>
    <dbReference type="NCBI Taxonomy" id="151549"/>
    <lineage>
        <taxon>Eukaryota</taxon>
        <taxon>Metazoa</taxon>
        <taxon>Ecdysozoa</taxon>
        <taxon>Arthropoda</taxon>
        <taxon>Hexapoda</taxon>
        <taxon>Insecta</taxon>
        <taxon>Pterygota</taxon>
        <taxon>Neoptera</taxon>
        <taxon>Endopterygota</taxon>
        <taxon>Lepidoptera</taxon>
        <taxon>Glossata</taxon>
        <taxon>Ditrysia</taxon>
        <taxon>Tineoidea</taxon>
        <taxon>Psychidae</taxon>
        <taxon>Oiketicinae</taxon>
        <taxon>Eumeta</taxon>
    </lineage>
</organism>